<protein>
    <submittedName>
        <fullName evidence="1">Uncharacterized protein</fullName>
    </submittedName>
</protein>
<dbReference type="EMBL" id="ML120434">
    <property type="protein sequence ID" value="RPA94704.1"/>
    <property type="molecule type" value="Genomic_DNA"/>
</dbReference>
<dbReference type="Proteomes" id="UP000276215">
    <property type="component" value="Unassembled WGS sequence"/>
</dbReference>
<accession>A0A3N4JLE5</accession>
<organism evidence="1 2">
    <name type="scientific">Choiromyces venosus 120613-1</name>
    <dbReference type="NCBI Taxonomy" id="1336337"/>
    <lineage>
        <taxon>Eukaryota</taxon>
        <taxon>Fungi</taxon>
        <taxon>Dikarya</taxon>
        <taxon>Ascomycota</taxon>
        <taxon>Pezizomycotina</taxon>
        <taxon>Pezizomycetes</taxon>
        <taxon>Pezizales</taxon>
        <taxon>Tuberaceae</taxon>
        <taxon>Choiromyces</taxon>
    </lineage>
</organism>
<evidence type="ECO:0000313" key="1">
    <source>
        <dbReference type="EMBL" id="RPA94704.1"/>
    </source>
</evidence>
<name>A0A3N4JLE5_9PEZI</name>
<dbReference type="AlphaFoldDB" id="A0A3N4JLE5"/>
<keyword evidence="2" id="KW-1185">Reference proteome</keyword>
<sequence>MGDRKGSLDWLAGGWNTTPPPHISLSPPHLRLSQPHLRLSQPLLAYHVQSLENITSIPRSFCTLGQIRVTFHNHHPHYRTHSLKNRTVLPHMQPNPNSLLPPPLLTFSSFKNKKKSHIADPNFSISYIIRLDERTREARTMTLPYLTLID</sequence>
<proteinExistence type="predicted"/>
<reference evidence="1 2" key="1">
    <citation type="journal article" date="2018" name="Nat. Ecol. Evol.">
        <title>Pezizomycetes genomes reveal the molecular basis of ectomycorrhizal truffle lifestyle.</title>
        <authorList>
            <person name="Murat C."/>
            <person name="Payen T."/>
            <person name="Noel B."/>
            <person name="Kuo A."/>
            <person name="Morin E."/>
            <person name="Chen J."/>
            <person name="Kohler A."/>
            <person name="Krizsan K."/>
            <person name="Balestrini R."/>
            <person name="Da Silva C."/>
            <person name="Montanini B."/>
            <person name="Hainaut M."/>
            <person name="Levati E."/>
            <person name="Barry K.W."/>
            <person name="Belfiori B."/>
            <person name="Cichocki N."/>
            <person name="Clum A."/>
            <person name="Dockter R.B."/>
            <person name="Fauchery L."/>
            <person name="Guy J."/>
            <person name="Iotti M."/>
            <person name="Le Tacon F."/>
            <person name="Lindquist E.A."/>
            <person name="Lipzen A."/>
            <person name="Malagnac F."/>
            <person name="Mello A."/>
            <person name="Molinier V."/>
            <person name="Miyauchi S."/>
            <person name="Poulain J."/>
            <person name="Riccioni C."/>
            <person name="Rubini A."/>
            <person name="Sitrit Y."/>
            <person name="Splivallo R."/>
            <person name="Traeger S."/>
            <person name="Wang M."/>
            <person name="Zifcakova L."/>
            <person name="Wipf D."/>
            <person name="Zambonelli A."/>
            <person name="Paolocci F."/>
            <person name="Nowrousian M."/>
            <person name="Ottonello S."/>
            <person name="Baldrian P."/>
            <person name="Spatafora J.W."/>
            <person name="Henrissat B."/>
            <person name="Nagy L.G."/>
            <person name="Aury J.M."/>
            <person name="Wincker P."/>
            <person name="Grigoriev I.V."/>
            <person name="Bonfante P."/>
            <person name="Martin F.M."/>
        </authorList>
    </citation>
    <scope>NUCLEOTIDE SEQUENCE [LARGE SCALE GENOMIC DNA]</scope>
    <source>
        <strain evidence="1 2">120613-1</strain>
    </source>
</reference>
<gene>
    <name evidence="1" type="ORF">L873DRAFT_1405097</name>
</gene>
<evidence type="ECO:0000313" key="2">
    <source>
        <dbReference type="Proteomes" id="UP000276215"/>
    </source>
</evidence>